<comment type="pathway">
    <text evidence="2">Amino-acid biosynthesis; L-isoleucine biosynthesis; L-isoleucine from 2-oxobutanoate: step 4/4.</text>
</comment>
<dbReference type="NCBIfam" id="NF009897">
    <property type="entry name" value="PRK13357.1"/>
    <property type="match status" value="1"/>
</dbReference>
<feature type="compositionally biased region" description="Low complexity" evidence="16">
    <location>
        <begin position="8"/>
        <end position="22"/>
    </location>
</feature>
<evidence type="ECO:0000256" key="12">
    <source>
        <dbReference type="ARBA" id="ARBA00048212"/>
    </source>
</evidence>
<name>A0A3N2B9Q3_9MICO</name>
<evidence type="ECO:0000256" key="1">
    <source>
        <dbReference type="ARBA" id="ARBA00001933"/>
    </source>
</evidence>
<dbReference type="GO" id="GO:0004084">
    <property type="term" value="F:branched-chain-amino-acid transaminase activity"/>
    <property type="evidence" value="ECO:0007669"/>
    <property type="project" value="UniProtKB-EC"/>
</dbReference>
<dbReference type="InterPro" id="IPR033939">
    <property type="entry name" value="BCAT_family"/>
</dbReference>
<accession>A0A3N2B9Q3</accession>
<keyword evidence="18" id="KW-1185">Reference proteome</keyword>
<keyword evidence="11" id="KW-0100">Branched-chain amino acid biosynthesis</keyword>
<comment type="pathway">
    <text evidence="4">Amino-acid biosynthesis; L-leucine biosynthesis; L-leucine from 3-methyl-2-oxobutanoate: step 4/4.</text>
</comment>
<evidence type="ECO:0000256" key="14">
    <source>
        <dbReference type="ARBA" id="ARBA00049229"/>
    </source>
</evidence>
<comment type="catalytic activity">
    <reaction evidence="14">
        <text>L-leucine + 2-oxoglutarate = 4-methyl-2-oxopentanoate + L-glutamate</text>
        <dbReference type="Rhea" id="RHEA:18321"/>
        <dbReference type="ChEBI" id="CHEBI:16810"/>
        <dbReference type="ChEBI" id="CHEBI:17865"/>
        <dbReference type="ChEBI" id="CHEBI:29985"/>
        <dbReference type="ChEBI" id="CHEBI:57427"/>
        <dbReference type="EC" id="2.6.1.42"/>
    </reaction>
</comment>
<reference evidence="17 18" key="1">
    <citation type="submission" date="2018-11" db="EMBL/GenBank/DDBJ databases">
        <title>Sequencing the genomes of 1000 actinobacteria strains.</title>
        <authorList>
            <person name="Klenk H.-P."/>
        </authorList>
    </citation>
    <scope>NUCLEOTIDE SEQUENCE [LARGE SCALE GENOMIC DNA]</scope>
    <source>
        <strain evidence="17 18">DSM 11294</strain>
    </source>
</reference>
<evidence type="ECO:0000256" key="6">
    <source>
        <dbReference type="ARBA" id="ARBA00013053"/>
    </source>
</evidence>
<dbReference type="CDD" id="cd01557">
    <property type="entry name" value="BCAT_beta_family"/>
    <property type="match status" value="1"/>
</dbReference>
<dbReference type="Gene3D" id="3.20.10.10">
    <property type="entry name" value="D-amino Acid Aminotransferase, subunit A, domain 2"/>
    <property type="match status" value="1"/>
</dbReference>
<dbReference type="InterPro" id="IPR001544">
    <property type="entry name" value="Aminotrans_IV"/>
</dbReference>
<comment type="catalytic activity">
    <reaction evidence="12">
        <text>L-valine + 2-oxoglutarate = 3-methyl-2-oxobutanoate + L-glutamate</text>
        <dbReference type="Rhea" id="RHEA:24813"/>
        <dbReference type="ChEBI" id="CHEBI:11851"/>
        <dbReference type="ChEBI" id="CHEBI:16810"/>
        <dbReference type="ChEBI" id="CHEBI:29985"/>
        <dbReference type="ChEBI" id="CHEBI:57762"/>
        <dbReference type="EC" id="2.6.1.42"/>
    </reaction>
</comment>
<dbReference type="EC" id="2.6.1.42" evidence="6"/>
<comment type="similarity">
    <text evidence="5">Belongs to the class-IV pyridoxal-phosphate-dependent aminotransferase family.</text>
</comment>
<comment type="pathway">
    <text evidence="3">Amino-acid biosynthesis; L-valine biosynthesis; L-valine from pyruvate: step 4/4.</text>
</comment>
<dbReference type="GO" id="GO:0009097">
    <property type="term" value="P:isoleucine biosynthetic process"/>
    <property type="evidence" value="ECO:0007669"/>
    <property type="project" value="UniProtKB-UniPathway"/>
</dbReference>
<proteinExistence type="inferred from homology"/>
<sequence length="380" mass="40493">MTEPALTGPSAAELGPAAGLAGRFPLTPNPEPASESRHREVMAKLAFGVDFTDHMARATWSEERGWHGHRTEAYGPLTLDPAAAVLHYGQEVFEGLKAYRHADGSVWTFRPGFNASRLRASARRLALPELPDEDFVASLASLVAADERWVPSDAGSSLYLRPFMYASESFLGVRPAKEVEYLLIASPVGPYFPDGFQPVSIWVTDRYSRAALGGLGAAKTGGNYAASLLPQQEAAAKGFAQVCFLDAATSTALEELGGMNVFVVDADGSLRTPAITGTILEGGTRSAILDLLRSSGRTVSEGTILLEDLRAQIASGQVTEVFACGTAAVITPIGRLAGEGWDAVVGDGQPGPVTTGLYQELTDVQYGRRPDTRDWMYQLA</sequence>
<organism evidence="17 18">
    <name type="scientific">Bogoriella caseilytica</name>
    <dbReference type="NCBI Taxonomy" id="56055"/>
    <lineage>
        <taxon>Bacteria</taxon>
        <taxon>Bacillati</taxon>
        <taxon>Actinomycetota</taxon>
        <taxon>Actinomycetes</taxon>
        <taxon>Micrococcales</taxon>
        <taxon>Bogoriellaceae</taxon>
        <taxon>Bogoriella</taxon>
    </lineage>
</organism>
<evidence type="ECO:0000256" key="3">
    <source>
        <dbReference type="ARBA" id="ARBA00004931"/>
    </source>
</evidence>
<evidence type="ECO:0000313" key="17">
    <source>
        <dbReference type="EMBL" id="ROR71995.1"/>
    </source>
</evidence>
<keyword evidence="9 17" id="KW-0808">Transferase</keyword>
<feature type="region of interest" description="Disordered" evidence="16">
    <location>
        <begin position="1"/>
        <end position="35"/>
    </location>
</feature>
<comment type="caution">
    <text evidence="17">The sequence shown here is derived from an EMBL/GenBank/DDBJ whole genome shotgun (WGS) entry which is preliminary data.</text>
</comment>
<dbReference type="InterPro" id="IPR036038">
    <property type="entry name" value="Aminotransferase-like"/>
</dbReference>
<dbReference type="PIRSF" id="PIRSF006468">
    <property type="entry name" value="BCAT1"/>
    <property type="match status" value="1"/>
</dbReference>
<feature type="modified residue" description="N6-(pyridoxal phosphate)lysine" evidence="15">
    <location>
        <position position="219"/>
    </location>
</feature>
<protein>
    <recommendedName>
        <fullName evidence="6">branched-chain-amino-acid transaminase</fullName>
        <ecNumber evidence="6">2.6.1.42</ecNumber>
    </recommendedName>
</protein>
<dbReference type="PANTHER" id="PTHR11825:SF44">
    <property type="entry name" value="BRANCHED-CHAIN-AMINO-ACID AMINOTRANSFERASE"/>
    <property type="match status" value="1"/>
</dbReference>
<gene>
    <name evidence="17" type="ORF">EDD31_0337</name>
</gene>
<dbReference type="UniPathway" id="UPA00048">
    <property type="reaction ID" value="UER00073"/>
</dbReference>
<evidence type="ECO:0000256" key="7">
    <source>
        <dbReference type="ARBA" id="ARBA00022576"/>
    </source>
</evidence>
<evidence type="ECO:0000256" key="13">
    <source>
        <dbReference type="ARBA" id="ARBA00048798"/>
    </source>
</evidence>
<dbReference type="OrthoDB" id="9804984at2"/>
<dbReference type="PANTHER" id="PTHR11825">
    <property type="entry name" value="SUBGROUP IIII AMINOTRANSFERASE"/>
    <property type="match status" value="1"/>
</dbReference>
<keyword evidence="10" id="KW-0663">Pyridoxal phosphate</keyword>
<dbReference type="AlphaFoldDB" id="A0A3N2B9Q3"/>
<dbReference type="InterPro" id="IPR043132">
    <property type="entry name" value="BCAT-like_C"/>
</dbReference>
<keyword evidence="8" id="KW-0028">Amino-acid biosynthesis</keyword>
<dbReference type="RefSeq" id="WP_123302633.1">
    <property type="nucleotide sequence ID" value="NZ_RKHK01000001.1"/>
</dbReference>
<evidence type="ECO:0000256" key="9">
    <source>
        <dbReference type="ARBA" id="ARBA00022679"/>
    </source>
</evidence>
<comment type="catalytic activity">
    <reaction evidence="13">
        <text>L-isoleucine + 2-oxoglutarate = (S)-3-methyl-2-oxopentanoate + L-glutamate</text>
        <dbReference type="Rhea" id="RHEA:24801"/>
        <dbReference type="ChEBI" id="CHEBI:16810"/>
        <dbReference type="ChEBI" id="CHEBI:29985"/>
        <dbReference type="ChEBI" id="CHEBI:35146"/>
        <dbReference type="ChEBI" id="CHEBI:58045"/>
        <dbReference type="EC" id="2.6.1.42"/>
    </reaction>
</comment>
<evidence type="ECO:0000313" key="18">
    <source>
        <dbReference type="Proteomes" id="UP000280668"/>
    </source>
</evidence>
<dbReference type="UniPathway" id="UPA00049">
    <property type="reaction ID" value="UER00062"/>
</dbReference>
<keyword evidence="7 17" id="KW-0032">Aminotransferase</keyword>
<evidence type="ECO:0000256" key="11">
    <source>
        <dbReference type="ARBA" id="ARBA00023304"/>
    </source>
</evidence>
<dbReference type="NCBIfam" id="TIGR01123">
    <property type="entry name" value="ilvE_II"/>
    <property type="match status" value="1"/>
</dbReference>
<evidence type="ECO:0000256" key="16">
    <source>
        <dbReference type="SAM" id="MobiDB-lite"/>
    </source>
</evidence>
<dbReference type="InterPro" id="IPR005786">
    <property type="entry name" value="B_amino_transII"/>
</dbReference>
<dbReference type="Gene3D" id="3.30.470.10">
    <property type="match status" value="1"/>
</dbReference>
<dbReference type="SUPFAM" id="SSF56752">
    <property type="entry name" value="D-aminoacid aminotransferase-like PLP-dependent enzymes"/>
    <property type="match status" value="1"/>
</dbReference>
<evidence type="ECO:0000256" key="2">
    <source>
        <dbReference type="ARBA" id="ARBA00004824"/>
    </source>
</evidence>
<evidence type="ECO:0000256" key="4">
    <source>
        <dbReference type="ARBA" id="ARBA00005072"/>
    </source>
</evidence>
<dbReference type="Pfam" id="PF01063">
    <property type="entry name" value="Aminotran_4"/>
    <property type="match status" value="1"/>
</dbReference>
<comment type="cofactor">
    <cofactor evidence="1">
        <name>pyridoxal 5'-phosphate</name>
        <dbReference type="ChEBI" id="CHEBI:597326"/>
    </cofactor>
</comment>
<dbReference type="GO" id="GO:0009098">
    <property type="term" value="P:L-leucine biosynthetic process"/>
    <property type="evidence" value="ECO:0007669"/>
    <property type="project" value="UniProtKB-UniPathway"/>
</dbReference>
<evidence type="ECO:0000256" key="10">
    <source>
        <dbReference type="ARBA" id="ARBA00022898"/>
    </source>
</evidence>
<dbReference type="GO" id="GO:0009099">
    <property type="term" value="P:L-valine biosynthetic process"/>
    <property type="evidence" value="ECO:0007669"/>
    <property type="project" value="UniProtKB-UniPathway"/>
</dbReference>
<dbReference type="UniPathway" id="UPA00047">
    <property type="reaction ID" value="UER00058"/>
</dbReference>
<evidence type="ECO:0000256" key="15">
    <source>
        <dbReference type="PIRSR" id="PIRSR006468-1"/>
    </source>
</evidence>
<evidence type="ECO:0000256" key="5">
    <source>
        <dbReference type="ARBA" id="ARBA00009320"/>
    </source>
</evidence>
<evidence type="ECO:0000256" key="8">
    <source>
        <dbReference type="ARBA" id="ARBA00022605"/>
    </source>
</evidence>
<dbReference type="EMBL" id="RKHK01000001">
    <property type="protein sequence ID" value="ROR71995.1"/>
    <property type="molecule type" value="Genomic_DNA"/>
</dbReference>
<dbReference type="Proteomes" id="UP000280668">
    <property type="component" value="Unassembled WGS sequence"/>
</dbReference>
<dbReference type="InterPro" id="IPR043131">
    <property type="entry name" value="BCAT-like_N"/>
</dbReference>